<evidence type="ECO:0000256" key="2">
    <source>
        <dbReference type="ARBA" id="ARBA00009677"/>
    </source>
</evidence>
<accession>A0A917LUH5</accession>
<dbReference type="EMBL" id="BMIY01000005">
    <property type="protein sequence ID" value="GGG57313.1"/>
    <property type="molecule type" value="Genomic_DNA"/>
</dbReference>
<dbReference type="OrthoDB" id="9788334at2"/>
<reference evidence="8" key="2">
    <citation type="submission" date="2020-09" db="EMBL/GenBank/DDBJ databases">
        <authorList>
            <person name="Sun Q."/>
            <person name="Zhou Y."/>
        </authorList>
    </citation>
    <scope>NUCLEOTIDE SEQUENCE</scope>
    <source>
        <strain evidence="8">CGMCC 1.15425</strain>
    </source>
</reference>
<organism evidence="8 9">
    <name type="scientific">Pseudohongiella nitratireducens</name>
    <dbReference type="NCBI Taxonomy" id="1768907"/>
    <lineage>
        <taxon>Bacteria</taxon>
        <taxon>Pseudomonadati</taxon>
        <taxon>Pseudomonadota</taxon>
        <taxon>Gammaproteobacteria</taxon>
        <taxon>Pseudomonadales</taxon>
        <taxon>Pseudohongiellaceae</taxon>
        <taxon>Pseudohongiella</taxon>
    </lineage>
</organism>
<gene>
    <name evidence="8" type="primary">flgB</name>
    <name evidence="8" type="ORF">GCM10011403_13200</name>
</gene>
<evidence type="ECO:0000256" key="3">
    <source>
        <dbReference type="ARBA" id="ARBA00014376"/>
    </source>
</evidence>
<sequence length="133" mass="14548">MSIGLSQAIGIHEDALLLRTQRTAILANNIANASTPGYKARDIDFAAALQKASQHNNQPNGLRKTHARHFGGMESDGLAEVMYRQAMQASLDGNTVDEQTENAAFARHMVEYQASFQFLNGKFTGLRKALKGE</sequence>
<evidence type="ECO:0000256" key="4">
    <source>
        <dbReference type="ARBA" id="ARBA00023143"/>
    </source>
</evidence>
<dbReference type="GO" id="GO:0071978">
    <property type="term" value="P:bacterial-type flagellum-dependent swarming motility"/>
    <property type="evidence" value="ECO:0007669"/>
    <property type="project" value="TreeGrafter"/>
</dbReference>
<proteinExistence type="inferred from homology"/>
<keyword evidence="8" id="KW-0282">Flagellum</keyword>
<dbReference type="Pfam" id="PF00460">
    <property type="entry name" value="Flg_bb_rod"/>
    <property type="match status" value="1"/>
</dbReference>
<evidence type="ECO:0000313" key="9">
    <source>
        <dbReference type="Proteomes" id="UP000627715"/>
    </source>
</evidence>
<dbReference type="GO" id="GO:0030694">
    <property type="term" value="C:bacterial-type flagellum basal body, rod"/>
    <property type="evidence" value="ECO:0007669"/>
    <property type="project" value="InterPro"/>
</dbReference>
<comment type="caution">
    <text evidence="8">The sequence shown here is derived from an EMBL/GenBank/DDBJ whole genome shotgun (WGS) entry which is preliminary data.</text>
</comment>
<dbReference type="Proteomes" id="UP000627715">
    <property type="component" value="Unassembled WGS sequence"/>
</dbReference>
<protein>
    <recommendedName>
        <fullName evidence="3 6">Flagellar basal body rod protein FlgB</fullName>
    </recommendedName>
</protein>
<evidence type="ECO:0000256" key="5">
    <source>
        <dbReference type="ARBA" id="ARBA00024934"/>
    </source>
</evidence>
<dbReference type="RefSeq" id="WP_068813067.1">
    <property type="nucleotide sequence ID" value="NZ_BMIY01000005.1"/>
</dbReference>
<dbReference type="PIRSF" id="PIRSF002889">
    <property type="entry name" value="Rod_FlgB"/>
    <property type="match status" value="1"/>
</dbReference>
<evidence type="ECO:0000313" key="8">
    <source>
        <dbReference type="EMBL" id="GGG57313.1"/>
    </source>
</evidence>
<reference evidence="8" key="1">
    <citation type="journal article" date="2014" name="Int. J. Syst. Evol. Microbiol.">
        <title>Complete genome sequence of Corynebacterium casei LMG S-19264T (=DSM 44701T), isolated from a smear-ripened cheese.</title>
        <authorList>
            <consortium name="US DOE Joint Genome Institute (JGI-PGF)"/>
            <person name="Walter F."/>
            <person name="Albersmeier A."/>
            <person name="Kalinowski J."/>
            <person name="Ruckert C."/>
        </authorList>
    </citation>
    <scope>NUCLEOTIDE SEQUENCE</scope>
    <source>
        <strain evidence="8">CGMCC 1.15425</strain>
    </source>
</reference>
<dbReference type="InterPro" id="IPR006300">
    <property type="entry name" value="FlgB"/>
</dbReference>
<evidence type="ECO:0000256" key="1">
    <source>
        <dbReference type="ARBA" id="ARBA00004117"/>
    </source>
</evidence>
<dbReference type="PANTHER" id="PTHR30435">
    <property type="entry name" value="FLAGELLAR PROTEIN"/>
    <property type="match status" value="1"/>
</dbReference>
<dbReference type="InterPro" id="IPR001444">
    <property type="entry name" value="Flag_bb_rod_N"/>
</dbReference>
<evidence type="ECO:0000259" key="7">
    <source>
        <dbReference type="Pfam" id="PF00460"/>
    </source>
</evidence>
<keyword evidence="4 6" id="KW-0975">Bacterial flagellum</keyword>
<keyword evidence="9" id="KW-1185">Reference proteome</keyword>
<keyword evidence="8" id="KW-0969">Cilium</keyword>
<dbReference type="NCBIfam" id="TIGR01396">
    <property type="entry name" value="FlgB"/>
    <property type="match status" value="1"/>
</dbReference>
<keyword evidence="8" id="KW-0966">Cell projection</keyword>
<comment type="function">
    <text evidence="5 6">Structural component of flagellum, the bacterial motility apparatus. Part of the rod structure of flagellar basal body.</text>
</comment>
<dbReference type="PANTHER" id="PTHR30435:SF12">
    <property type="entry name" value="FLAGELLAR BASAL BODY ROD PROTEIN FLGB"/>
    <property type="match status" value="1"/>
</dbReference>
<comment type="similarity">
    <text evidence="2 6">Belongs to the flagella basal body rod proteins family.</text>
</comment>
<feature type="domain" description="Flagellar basal body rod protein N-terminal" evidence="7">
    <location>
        <begin position="12"/>
        <end position="39"/>
    </location>
</feature>
<comment type="subcellular location">
    <subcellularLocation>
        <location evidence="1 6">Bacterial flagellum basal body</location>
    </subcellularLocation>
</comment>
<evidence type="ECO:0000256" key="6">
    <source>
        <dbReference type="PIRNR" id="PIRNR002889"/>
    </source>
</evidence>
<name>A0A917LUH5_9GAMM</name>
<comment type="subunit">
    <text evidence="6">The basal body constitutes a major portion of the flagellar organelle and consists of a number of rings mounted on a central rod.</text>
</comment>
<dbReference type="InterPro" id="IPR019776">
    <property type="entry name" value="Flagellar_basal_body_rod_CS"/>
</dbReference>
<dbReference type="AlphaFoldDB" id="A0A917LUH5"/>
<dbReference type="PROSITE" id="PS00588">
    <property type="entry name" value="FLAGELLA_BB_ROD"/>
    <property type="match status" value="1"/>
</dbReference>